<proteinExistence type="predicted"/>
<keyword evidence="3" id="KW-1185">Reference proteome</keyword>
<dbReference type="AlphaFoldDB" id="A0AA40AJ88"/>
<evidence type="ECO:0000256" key="1">
    <source>
        <dbReference type="SAM" id="MobiDB-lite"/>
    </source>
</evidence>
<evidence type="ECO:0000313" key="2">
    <source>
        <dbReference type="EMBL" id="KAK0716834.1"/>
    </source>
</evidence>
<dbReference type="Proteomes" id="UP001172101">
    <property type="component" value="Unassembled WGS sequence"/>
</dbReference>
<dbReference type="GeneID" id="85328577"/>
<sequence length="402" mass="44449">MDQIRDLDPVSGGRNSALSFVFGVGLRLYDAGRRLPEARKALSQAGSRLSEVVATQTRDLIQRVIRSTEAKRPARRRHMSTPVPQLADAEPIDTFIVDGQILTEPGPLEPCWPGTVQDSDPDGYQAVRVLFLAWESMGVGANEIFVAQTERLREMLEMTYKFAIHQLTIPDDAEKPDVCVVQYLVKNGFLSMANGNHERELVILVYNGGSVMQDGKLFLTGETGRMPWGWIERRLASAPYDALLLMNCTYAPGPPKAWQQARKVVLAALGDDTPYRRQAAGDCSPEIDPTLLRLTGKGPTWPSIFLETLRHSLDQGPGRQGAVPVAGLYADLLVAFESQTHRQQHSPAKLWPYCQDFARGGASPAQMAIEIKPTSRIWEDSNPDAWSPISPDEDAEARTMAD</sequence>
<dbReference type="RefSeq" id="XP_060295627.1">
    <property type="nucleotide sequence ID" value="XM_060445307.1"/>
</dbReference>
<organism evidence="2 3">
    <name type="scientific">Lasiosphaeria miniovina</name>
    <dbReference type="NCBI Taxonomy" id="1954250"/>
    <lineage>
        <taxon>Eukaryota</taxon>
        <taxon>Fungi</taxon>
        <taxon>Dikarya</taxon>
        <taxon>Ascomycota</taxon>
        <taxon>Pezizomycotina</taxon>
        <taxon>Sordariomycetes</taxon>
        <taxon>Sordariomycetidae</taxon>
        <taxon>Sordariales</taxon>
        <taxon>Lasiosphaeriaceae</taxon>
        <taxon>Lasiosphaeria</taxon>
    </lineage>
</organism>
<dbReference type="EMBL" id="JAUIRO010000004">
    <property type="protein sequence ID" value="KAK0716834.1"/>
    <property type="molecule type" value="Genomic_DNA"/>
</dbReference>
<comment type="caution">
    <text evidence="2">The sequence shown here is derived from an EMBL/GenBank/DDBJ whole genome shotgun (WGS) entry which is preliminary data.</text>
</comment>
<accession>A0AA40AJ88</accession>
<reference evidence="2" key="1">
    <citation type="submission" date="2023-06" db="EMBL/GenBank/DDBJ databases">
        <title>Genome-scale phylogeny and comparative genomics of the fungal order Sordariales.</title>
        <authorList>
            <consortium name="Lawrence Berkeley National Laboratory"/>
            <person name="Hensen N."/>
            <person name="Bonometti L."/>
            <person name="Westerberg I."/>
            <person name="Brannstrom I.O."/>
            <person name="Guillou S."/>
            <person name="Cros-Aarteil S."/>
            <person name="Calhoun S."/>
            <person name="Haridas S."/>
            <person name="Kuo A."/>
            <person name="Mondo S."/>
            <person name="Pangilinan J."/>
            <person name="Riley R."/>
            <person name="LaButti K."/>
            <person name="Andreopoulos B."/>
            <person name="Lipzen A."/>
            <person name="Chen C."/>
            <person name="Yanf M."/>
            <person name="Daum C."/>
            <person name="Ng V."/>
            <person name="Clum A."/>
            <person name="Steindorff A."/>
            <person name="Ohm R."/>
            <person name="Martin F."/>
            <person name="Silar P."/>
            <person name="Natvig D."/>
            <person name="Lalanne C."/>
            <person name="Gautier V."/>
            <person name="Ament-velasquez S.L."/>
            <person name="Kruys A."/>
            <person name="Hutchinson M.I."/>
            <person name="Powell A.J."/>
            <person name="Barry K."/>
            <person name="Miller A.N."/>
            <person name="Grigoriev I.V."/>
            <person name="Debuchy R."/>
            <person name="Gladieux P."/>
            <person name="Thoren M.H."/>
            <person name="Johannesson H."/>
        </authorList>
    </citation>
    <scope>NUCLEOTIDE SEQUENCE</scope>
    <source>
        <strain evidence="2">SMH2392-1A</strain>
    </source>
</reference>
<gene>
    <name evidence="2" type="ORF">B0T26DRAFT_750982</name>
</gene>
<evidence type="ECO:0000313" key="3">
    <source>
        <dbReference type="Proteomes" id="UP001172101"/>
    </source>
</evidence>
<feature type="region of interest" description="Disordered" evidence="1">
    <location>
        <begin position="377"/>
        <end position="402"/>
    </location>
</feature>
<name>A0AA40AJ88_9PEZI</name>
<protein>
    <submittedName>
        <fullName evidence="2">Uncharacterized protein</fullName>
    </submittedName>
</protein>